<keyword evidence="2" id="KW-1185">Reference proteome</keyword>
<accession>A0A9X7R2L8</accession>
<evidence type="ECO:0000313" key="2">
    <source>
        <dbReference type="Proteomes" id="UP000326659"/>
    </source>
</evidence>
<dbReference type="KEGG" id="pden:F1C79_01795"/>
<organism evidence="1 2">
    <name type="scientific">Pseudomonas denitrificans</name>
    <dbReference type="NCBI Taxonomy" id="43306"/>
    <lineage>
        <taxon>Bacteria</taxon>
        <taxon>Pseudomonadati</taxon>
        <taxon>Pseudomonadota</taxon>
        <taxon>Gammaproteobacteria</taxon>
        <taxon>Pseudomonadales</taxon>
        <taxon>Pseudomonadaceae</taxon>
        <taxon>Halopseudomonas</taxon>
    </lineage>
</organism>
<dbReference type="RefSeq" id="WP_151186317.1">
    <property type="nucleotide sequence ID" value="NZ_CP043626.1"/>
</dbReference>
<protein>
    <submittedName>
        <fullName evidence="1">Uncharacterized protein</fullName>
    </submittedName>
</protein>
<dbReference type="AlphaFoldDB" id="A0A9X7R2L8"/>
<gene>
    <name evidence="1" type="ORF">F1C79_01795</name>
</gene>
<proteinExistence type="predicted"/>
<name>A0A9X7R2L8_PSEDE</name>
<sequence length="82" mass="9083">MIDLNNLSANARSAAMRGGTAGWGEMGSASANVRYMELLEKRRGRRRKCHCGCERPITHRGMANGVCLMTGCELTVRRWVKA</sequence>
<dbReference type="Proteomes" id="UP000326659">
    <property type="component" value="Chromosome"/>
</dbReference>
<dbReference type="EMBL" id="CP043626">
    <property type="protein sequence ID" value="QEY70492.1"/>
    <property type="molecule type" value="Genomic_DNA"/>
</dbReference>
<reference evidence="1 2" key="1">
    <citation type="submission" date="2019-09" db="EMBL/GenBank/DDBJ databases">
        <title>Prosopis cineraria nodule microbiome.</title>
        <authorList>
            <person name="Chaluvadi S.R."/>
            <person name="Ali R."/>
            <person name="Wang X."/>
        </authorList>
    </citation>
    <scope>NUCLEOTIDE SEQUENCE [LARGE SCALE GENOMIC DNA]</scope>
    <source>
        <strain evidence="1 2">BG1</strain>
    </source>
</reference>
<evidence type="ECO:0000313" key="1">
    <source>
        <dbReference type="EMBL" id="QEY70492.1"/>
    </source>
</evidence>